<protein>
    <submittedName>
        <fullName evidence="2">Uncharacterized protein</fullName>
    </submittedName>
</protein>
<feature type="compositionally biased region" description="Polar residues" evidence="1">
    <location>
        <begin position="31"/>
        <end position="53"/>
    </location>
</feature>
<name>A0A498SI07_ACAVI</name>
<evidence type="ECO:0000313" key="2">
    <source>
        <dbReference type="EMBL" id="VBB31397.1"/>
    </source>
</evidence>
<dbReference type="EMBL" id="UPTC01001217">
    <property type="protein sequence ID" value="VBB31397.1"/>
    <property type="molecule type" value="Genomic_DNA"/>
</dbReference>
<accession>A0A498SI07</accession>
<keyword evidence="3" id="KW-1185">Reference proteome</keyword>
<proteinExistence type="predicted"/>
<sequence>MECQQCKKSNVNKRKVKQNESLPKRKKCNESNDNSVVQQQMNSNTGQNNNTKAVQGATEPTSKRRPINLIIRHFPTFSSSLATAPIARISGPPMISDALGVMRQQTSNNAQRIPLRIARHVSSNQEQDRLIRDISGDKVAEGHLNGQIAVAVPDYREGSNINRGRSDGFRTPLQSSKSYFKYCNDLLMAPKKRHCPRYHRTTEPSAAFMLRLPR</sequence>
<evidence type="ECO:0000313" key="3">
    <source>
        <dbReference type="Proteomes" id="UP000276991"/>
    </source>
</evidence>
<evidence type="ECO:0000256" key="1">
    <source>
        <dbReference type="SAM" id="MobiDB-lite"/>
    </source>
</evidence>
<gene>
    <name evidence="2" type="ORF">NAV_LOCUS6188</name>
</gene>
<dbReference type="AlphaFoldDB" id="A0A498SI07"/>
<feature type="region of interest" description="Disordered" evidence="1">
    <location>
        <begin position="1"/>
        <end position="64"/>
    </location>
</feature>
<organism evidence="2 3">
    <name type="scientific">Acanthocheilonema viteae</name>
    <name type="common">Filarial nematode worm</name>
    <name type="synonym">Dipetalonema viteae</name>
    <dbReference type="NCBI Taxonomy" id="6277"/>
    <lineage>
        <taxon>Eukaryota</taxon>
        <taxon>Metazoa</taxon>
        <taxon>Ecdysozoa</taxon>
        <taxon>Nematoda</taxon>
        <taxon>Chromadorea</taxon>
        <taxon>Rhabditida</taxon>
        <taxon>Spirurina</taxon>
        <taxon>Spiruromorpha</taxon>
        <taxon>Filarioidea</taxon>
        <taxon>Onchocercidae</taxon>
        <taxon>Acanthocheilonema</taxon>
    </lineage>
</organism>
<dbReference type="Proteomes" id="UP000276991">
    <property type="component" value="Unassembled WGS sequence"/>
</dbReference>
<reference evidence="2 3" key="1">
    <citation type="submission" date="2018-08" db="EMBL/GenBank/DDBJ databases">
        <authorList>
            <person name="Laetsch R D."/>
            <person name="Stevens L."/>
            <person name="Kumar S."/>
            <person name="Blaxter L. M."/>
        </authorList>
    </citation>
    <scope>NUCLEOTIDE SEQUENCE [LARGE SCALE GENOMIC DNA]</scope>
</reference>
<dbReference type="OrthoDB" id="5818697at2759"/>